<evidence type="ECO:0000313" key="2">
    <source>
        <dbReference type="Proteomes" id="UP000031532"/>
    </source>
</evidence>
<proteinExistence type="predicted"/>
<accession>A0A9X5I4Q3</accession>
<dbReference type="OrthoDB" id="517878at2"/>
<protein>
    <submittedName>
        <fullName evidence="1">Uncharacterized protein</fullName>
    </submittedName>
</protein>
<comment type="caution">
    <text evidence="1">The sequence shown here is derived from an EMBL/GenBank/DDBJ whole genome shotgun (WGS) entry which is preliminary data.</text>
</comment>
<dbReference type="EMBL" id="JTJC03000003">
    <property type="protein sequence ID" value="NHC35848.1"/>
    <property type="molecule type" value="Genomic_DNA"/>
</dbReference>
<evidence type="ECO:0000313" key="1">
    <source>
        <dbReference type="EMBL" id="NHC35848.1"/>
    </source>
</evidence>
<keyword evidence="2" id="KW-1185">Reference proteome</keyword>
<reference evidence="1 2" key="1">
    <citation type="journal article" date="2015" name="Genome Announc.">
        <title>Draft Genome Sequence of the Terrestrial Cyanobacterium Scytonema millei VB511283, Isolated from Eastern India.</title>
        <authorList>
            <person name="Sen D."/>
            <person name="Chandrababunaidu M.M."/>
            <person name="Singh D."/>
            <person name="Sanghi N."/>
            <person name="Ghorai A."/>
            <person name="Mishra G.P."/>
            <person name="Madduluri M."/>
            <person name="Adhikary S.P."/>
            <person name="Tripathy S."/>
        </authorList>
    </citation>
    <scope>NUCLEOTIDE SEQUENCE [LARGE SCALE GENOMIC DNA]</scope>
    <source>
        <strain evidence="1 2">VB511283</strain>
    </source>
</reference>
<name>A0A9X5I4Q3_9CYAN</name>
<sequence>MKLIYRAQIYDDTPAAIQPYIKPHALNWRFHSLGQKFEPTPCLRVRTATGNELALSTCS</sequence>
<dbReference type="Proteomes" id="UP000031532">
    <property type="component" value="Unassembled WGS sequence"/>
</dbReference>
<dbReference type="AlphaFoldDB" id="A0A9X5I4Q3"/>
<organism evidence="1 2">
    <name type="scientific">Scytonema millei VB511283</name>
    <dbReference type="NCBI Taxonomy" id="1245923"/>
    <lineage>
        <taxon>Bacteria</taxon>
        <taxon>Bacillati</taxon>
        <taxon>Cyanobacteriota</taxon>
        <taxon>Cyanophyceae</taxon>
        <taxon>Nostocales</taxon>
        <taxon>Scytonemataceae</taxon>
        <taxon>Scytonema</taxon>
    </lineage>
</organism>
<gene>
    <name evidence="1" type="ORF">QH73_0014500</name>
</gene>
<dbReference type="RefSeq" id="WP_132867044.1">
    <property type="nucleotide sequence ID" value="NZ_JTJC03000003.1"/>
</dbReference>